<evidence type="ECO:0000313" key="1">
    <source>
        <dbReference type="EMBL" id="CAD9704185.1"/>
    </source>
</evidence>
<sequence>MVSWQERSLQRRKLREERKQKFEGFYDEFTPEPAKGCSPGRRVLLYKRKTSQGLVPAPREEKLPVIDDEKVHLKEFIAVKTWTFPPKRPEQPVECKEEMVWSIKTSETLGQLQCSADHLFEEKMPVRQVEVEIESDSDETILGTMPQDDIEDEPQRDIGEQITDVSMFTEPQDAREETIAGLSKFTVSINRFPIQKDLLLNLGKFRAPVTTFPIGAFEKSLSIFNAPTHAFPPCDDRVVIKKFGIRTDIFPRLEETPGQFKVAPGSFPPKPTTDLSKFGINVDTFPPMLLRFRGSVHKFPEKQTLSRFSLSTNTYPPILRQFNLRLTTYPEL</sequence>
<dbReference type="EMBL" id="HBHK01024846">
    <property type="protein sequence ID" value="CAD9704187.1"/>
    <property type="molecule type" value="Transcribed_RNA"/>
</dbReference>
<protein>
    <submittedName>
        <fullName evidence="1">Uncharacterized protein</fullName>
    </submittedName>
</protein>
<reference evidence="1" key="1">
    <citation type="submission" date="2021-01" db="EMBL/GenBank/DDBJ databases">
        <authorList>
            <person name="Corre E."/>
            <person name="Pelletier E."/>
            <person name="Niang G."/>
            <person name="Scheremetjew M."/>
            <person name="Finn R."/>
            <person name="Kale V."/>
            <person name="Holt S."/>
            <person name="Cochrane G."/>
            <person name="Meng A."/>
            <person name="Brown T."/>
            <person name="Cohen L."/>
        </authorList>
    </citation>
    <scope>NUCLEOTIDE SEQUENCE</scope>
    <source>
        <strain evidence="1">NY070348D</strain>
    </source>
</reference>
<dbReference type="EMBL" id="HBHK01024845">
    <property type="protein sequence ID" value="CAD9704185.1"/>
    <property type="molecule type" value="Transcribed_RNA"/>
</dbReference>
<proteinExistence type="predicted"/>
<name>A0A7S2SNA4_9STRA</name>
<gene>
    <name evidence="1" type="ORF">QSP1433_LOCUS15609</name>
    <name evidence="2" type="ORF">QSP1433_LOCUS15610</name>
</gene>
<evidence type="ECO:0000313" key="2">
    <source>
        <dbReference type="EMBL" id="CAD9704187.1"/>
    </source>
</evidence>
<organism evidence="1">
    <name type="scientific">Mucochytrium quahogii</name>
    <dbReference type="NCBI Taxonomy" id="96639"/>
    <lineage>
        <taxon>Eukaryota</taxon>
        <taxon>Sar</taxon>
        <taxon>Stramenopiles</taxon>
        <taxon>Bigyra</taxon>
        <taxon>Labyrinthulomycetes</taxon>
        <taxon>Thraustochytrida</taxon>
        <taxon>Thraustochytriidae</taxon>
        <taxon>Mucochytrium</taxon>
    </lineage>
</organism>
<dbReference type="AlphaFoldDB" id="A0A7S2SNA4"/>
<accession>A0A7S2SNA4</accession>